<dbReference type="EMBL" id="KV442025">
    <property type="protein sequence ID" value="OAQ32429.1"/>
    <property type="molecule type" value="Genomic_DNA"/>
</dbReference>
<accession>A0A197K7M4</accession>
<feature type="compositionally biased region" description="Polar residues" evidence="1">
    <location>
        <begin position="206"/>
        <end position="234"/>
    </location>
</feature>
<evidence type="ECO:0000313" key="3">
    <source>
        <dbReference type="Proteomes" id="UP000078512"/>
    </source>
</evidence>
<dbReference type="Proteomes" id="UP000078512">
    <property type="component" value="Unassembled WGS sequence"/>
</dbReference>
<feature type="compositionally biased region" description="Basic residues" evidence="1">
    <location>
        <begin position="123"/>
        <end position="140"/>
    </location>
</feature>
<dbReference type="AlphaFoldDB" id="A0A197K7M4"/>
<feature type="compositionally biased region" description="Low complexity" evidence="1">
    <location>
        <begin position="178"/>
        <end position="189"/>
    </location>
</feature>
<feature type="region of interest" description="Disordered" evidence="1">
    <location>
        <begin position="108"/>
        <end position="155"/>
    </location>
</feature>
<name>A0A197K7M4_9FUNG</name>
<proteinExistence type="predicted"/>
<sequence>MGKINGTIAGNSSNIGAFSFSGSSLASQTIPIPIPKPPVPEVAAMPPNRSPAKILNKIRSNSSTTQPKPQKQARDCVEEFVNRADSLKNAVMALPKVQQILAASKRTRTTTSIAPTDSMHIPAHPKPKMLTAKAKKRKQAKNQTSGNESLPTTFTSFNNMHSAAQTKPIAPIASSNLTTPTIPITPTTPAKSINPLPKTESEPKTAGSSKSTAGSKTFSLTKNKVGSSTSTPANCTPGFRITTFAKSVPGPKPSKPFWRI</sequence>
<feature type="region of interest" description="Disordered" evidence="1">
    <location>
        <begin position="174"/>
        <end position="239"/>
    </location>
</feature>
<dbReference type="OrthoDB" id="10578106at2759"/>
<reference evidence="2 3" key="1">
    <citation type="submission" date="2016-05" db="EMBL/GenBank/DDBJ databases">
        <title>Genome sequencing reveals origins of a unique bacterial endosymbiosis in the earliest lineages of terrestrial Fungi.</title>
        <authorList>
            <consortium name="DOE Joint Genome Institute"/>
            <person name="Uehling J."/>
            <person name="Gryganskyi A."/>
            <person name="Hameed K."/>
            <person name="Tschaplinski T."/>
            <person name="Misztal P."/>
            <person name="Wu S."/>
            <person name="Desiro A."/>
            <person name="Vande Pol N."/>
            <person name="Du Z.-Y."/>
            <person name="Zienkiewicz A."/>
            <person name="Zienkiewicz K."/>
            <person name="Morin E."/>
            <person name="Tisserant E."/>
            <person name="Splivallo R."/>
            <person name="Hainaut M."/>
            <person name="Henrissat B."/>
            <person name="Ohm R."/>
            <person name="Kuo A."/>
            <person name="Yan J."/>
            <person name="Lipzen A."/>
            <person name="Nolan M."/>
            <person name="Labutti K."/>
            <person name="Barry K."/>
            <person name="Goldstein A."/>
            <person name="Labbe J."/>
            <person name="Schadt C."/>
            <person name="Tuskan G."/>
            <person name="Grigoriev I."/>
            <person name="Martin F."/>
            <person name="Vilgalys R."/>
            <person name="Bonito G."/>
        </authorList>
    </citation>
    <scope>NUCLEOTIDE SEQUENCE [LARGE SCALE GENOMIC DNA]</scope>
    <source>
        <strain evidence="2 3">AG-77</strain>
    </source>
</reference>
<organism evidence="2 3">
    <name type="scientific">Linnemannia elongata AG-77</name>
    <dbReference type="NCBI Taxonomy" id="1314771"/>
    <lineage>
        <taxon>Eukaryota</taxon>
        <taxon>Fungi</taxon>
        <taxon>Fungi incertae sedis</taxon>
        <taxon>Mucoromycota</taxon>
        <taxon>Mortierellomycotina</taxon>
        <taxon>Mortierellomycetes</taxon>
        <taxon>Mortierellales</taxon>
        <taxon>Mortierellaceae</taxon>
        <taxon>Linnemannia</taxon>
    </lineage>
</organism>
<gene>
    <name evidence="2" type="ORF">K457DRAFT_16434</name>
</gene>
<keyword evidence="3" id="KW-1185">Reference proteome</keyword>
<feature type="compositionally biased region" description="Polar residues" evidence="1">
    <location>
        <begin position="142"/>
        <end position="155"/>
    </location>
</feature>
<evidence type="ECO:0000313" key="2">
    <source>
        <dbReference type="EMBL" id="OAQ32429.1"/>
    </source>
</evidence>
<protein>
    <submittedName>
        <fullName evidence="2">Uncharacterized protein</fullName>
    </submittedName>
</protein>
<evidence type="ECO:0000256" key="1">
    <source>
        <dbReference type="SAM" id="MobiDB-lite"/>
    </source>
</evidence>